<dbReference type="EMBL" id="JALKII010000001">
    <property type="protein sequence ID" value="MCK0536452.1"/>
    <property type="molecule type" value="Genomic_DNA"/>
</dbReference>
<name>A0ABT0E3Q9_9GAMM</name>
<organism evidence="2 3">
    <name type="scientific">Alcanivorax quisquiliarum</name>
    <dbReference type="NCBI Taxonomy" id="2933565"/>
    <lineage>
        <taxon>Bacteria</taxon>
        <taxon>Pseudomonadati</taxon>
        <taxon>Pseudomonadota</taxon>
        <taxon>Gammaproteobacteria</taxon>
        <taxon>Oceanospirillales</taxon>
        <taxon>Alcanivoracaceae</taxon>
        <taxon>Alcanivorax</taxon>
    </lineage>
</organism>
<keyword evidence="2" id="KW-0808">Transferase</keyword>
<evidence type="ECO:0000313" key="3">
    <source>
        <dbReference type="Proteomes" id="UP001165524"/>
    </source>
</evidence>
<keyword evidence="2" id="KW-0489">Methyltransferase</keyword>
<dbReference type="GO" id="GO:0032259">
    <property type="term" value="P:methylation"/>
    <property type="evidence" value="ECO:0007669"/>
    <property type="project" value="UniProtKB-KW"/>
</dbReference>
<dbReference type="InterPro" id="IPR013216">
    <property type="entry name" value="Methyltransf_11"/>
</dbReference>
<proteinExistence type="predicted"/>
<evidence type="ECO:0000259" key="1">
    <source>
        <dbReference type="Pfam" id="PF08241"/>
    </source>
</evidence>
<dbReference type="Gene3D" id="3.40.50.150">
    <property type="entry name" value="Vaccinia Virus protein VP39"/>
    <property type="match status" value="1"/>
</dbReference>
<comment type="caution">
    <text evidence="2">The sequence shown here is derived from an EMBL/GenBank/DDBJ whole genome shotgun (WGS) entry which is preliminary data.</text>
</comment>
<dbReference type="GO" id="GO:0008168">
    <property type="term" value="F:methyltransferase activity"/>
    <property type="evidence" value="ECO:0007669"/>
    <property type="project" value="UniProtKB-KW"/>
</dbReference>
<accession>A0ABT0E3Q9</accession>
<protein>
    <submittedName>
        <fullName evidence="2">Methyltransferase domain-containing protein</fullName>
    </submittedName>
</protein>
<keyword evidence="3" id="KW-1185">Reference proteome</keyword>
<dbReference type="InterPro" id="IPR029063">
    <property type="entry name" value="SAM-dependent_MTases_sf"/>
</dbReference>
<sequence length="260" mass="28604">MGIPRLTRAPFRRQPPETGTAFSQWLQTPLGAALLAAEQRVLAEALPRLPGLRALQCCVGAPEPMLEASVASLRWTLGGAAGVNIQARPSQLPLARECLDLVLLHHTLDFEDDPHLVLGQAARALRPGGSLVVVGFQPLGLWGLARLLRLNSRQVPWIGRFIRPHRISDWLHVLACEVEGSEGGLYGLPLAGGAHKPRWLEALGSRFWPQHGAFYVLVARKRALMVRPLRPRFSLPQAAPNVVPVSMARWQQRQETDASE</sequence>
<gene>
    <name evidence="2" type="ORF">MU846_01870</name>
</gene>
<dbReference type="RefSeq" id="WP_246947674.1">
    <property type="nucleotide sequence ID" value="NZ_JALKII010000001.1"/>
</dbReference>
<dbReference type="Pfam" id="PF08241">
    <property type="entry name" value="Methyltransf_11"/>
    <property type="match status" value="1"/>
</dbReference>
<feature type="domain" description="Methyltransferase type 11" evidence="1">
    <location>
        <begin position="85"/>
        <end position="133"/>
    </location>
</feature>
<reference evidence="2" key="1">
    <citation type="submission" date="2022-04" db="EMBL/GenBank/DDBJ databases">
        <title>Alcanivorax sp. CY1518 draft genome sequence.</title>
        <authorList>
            <person name="Zhao G."/>
            <person name="An M."/>
        </authorList>
    </citation>
    <scope>NUCLEOTIDE SEQUENCE</scope>
    <source>
        <strain evidence="2">CY1518</strain>
    </source>
</reference>
<evidence type="ECO:0000313" key="2">
    <source>
        <dbReference type="EMBL" id="MCK0536452.1"/>
    </source>
</evidence>
<dbReference type="Proteomes" id="UP001165524">
    <property type="component" value="Unassembled WGS sequence"/>
</dbReference>
<dbReference type="SUPFAM" id="SSF53335">
    <property type="entry name" value="S-adenosyl-L-methionine-dependent methyltransferases"/>
    <property type="match status" value="1"/>
</dbReference>